<dbReference type="RefSeq" id="WP_270057907.1">
    <property type="nucleotide sequence ID" value="NZ_CP115149.1"/>
</dbReference>
<evidence type="ECO:0000256" key="1">
    <source>
        <dbReference type="SAM" id="MobiDB-lite"/>
    </source>
</evidence>
<protein>
    <submittedName>
        <fullName evidence="4">LysM peptidoglycan-binding domain-containing protein</fullName>
    </submittedName>
</protein>
<dbReference type="CDD" id="cd00118">
    <property type="entry name" value="LysM"/>
    <property type="match status" value="1"/>
</dbReference>
<name>A0ABY7MA50_9CHLR</name>
<dbReference type="SMART" id="SM00257">
    <property type="entry name" value="LysM"/>
    <property type="match status" value="1"/>
</dbReference>
<dbReference type="InterPro" id="IPR018392">
    <property type="entry name" value="LysM"/>
</dbReference>
<feature type="transmembrane region" description="Helical" evidence="2">
    <location>
        <begin position="48"/>
        <end position="68"/>
    </location>
</feature>
<keyword evidence="5" id="KW-1185">Reference proteome</keyword>
<evidence type="ECO:0000313" key="5">
    <source>
        <dbReference type="Proteomes" id="UP001212803"/>
    </source>
</evidence>
<feature type="region of interest" description="Disordered" evidence="1">
    <location>
        <begin position="75"/>
        <end position="141"/>
    </location>
</feature>
<organism evidence="4 5">
    <name type="scientific">Tepidiforma flava</name>
    <dbReference type="NCBI Taxonomy" id="3004094"/>
    <lineage>
        <taxon>Bacteria</taxon>
        <taxon>Bacillati</taxon>
        <taxon>Chloroflexota</taxon>
        <taxon>Tepidiformia</taxon>
        <taxon>Tepidiformales</taxon>
        <taxon>Tepidiformaceae</taxon>
        <taxon>Tepidiforma</taxon>
    </lineage>
</organism>
<dbReference type="EMBL" id="CP115149">
    <property type="protein sequence ID" value="WBL37394.1"/>
    <property type="molecule type" value="Genomic_DNA"/>
</dbReference>
<evidence type="ECO:0000256" key="2">
    <source>
        <dbReference type="SAM" id="Phobius"/>
    </source>
</evidence>
<dbReference type="SUPFAM" id="SSF54106">
    <property type="entry name" value="LysM domain"/>
    <property type="match status" value="1"/>
</dbReference>
<dbReference type="Gene3D" id="3.10.350.10">
    <property type="entry name" value="LysM domain"/>
    <property type="match status" value="1"/>
</dbReference>
<reference evidence="4 5" key="1">
    <citation type="journal article" date="2023" name="ISME J.">
        <title>Thermophilic Dehalococcoidia with unusual traits shed light on an unexpected past.</title>
        <authorList>
            <person name="Palmer M."/>
            <person name="Covington J.K."/>
            <person name="Zhou E.M."/>
            <person name="Thomas S.C."/>
            <person name="Habib N."/>
            <person name="Seymour C.O."/>
            <person name="Lai D."/>
            <person name="Johnston J."/>
            <person name="Hashimi A."/>
            <person name="Jiao J.Y."/>
            <person name="Muok A.R."/>
            <person name="Liu L."/>
            <person name="Xian W.D."/>
            <person name="Zhi X.Y."/>
            <person name="Li M.M."/>
            <person name="Silva L.P."/>
            <person name="Bowen B.P."/>
            <person name="Louie K."/>
            <person name="Briegel A."/>
            <person name="Pett-Ridge J."/>
            <person name="Weber P.K."/>
            <person name="Tocheva E.I."/>
            <person name="Woyke T."/>
            <person name="Northen T.R."/>
            <person name="Mayali X."/>
            <person name="Li W.J."/>
            <person name="Hedlund B.P."/>
        </authorList>
    </citation>
    <scope>NUCLEOTIDE SEQUENCE [LARGE SCALE GENOMIC DNA]</scope>
    <source>
        <strain evidence="4 5">YIM 72310</strain>
    </source>
</reference>
<sequence>MTDATCHYCERPATADCPTCGRLYCEEHGAEVCLRCMAPEAAVPSARVFRGSLALLALATLVTAFLLIRPPATESRGPLVRELPSPTPAVTATATPTPRGGAPSPTAAAGGATRPPSTPPTPATAQPGSPTPTPAGATPTPAARTYVVKSGDTLFQIALDNGTTVDAILAVNPGLDPDTLSVGMEILLP</sequence>
<feature type="compositionally biased region" description="Low complexity" evidence="1">
    <location>
        <begin position="123"/>
        <end position="141"/>
    </location>
</feature>
<evidence type="ECO:0000259" key="3">
    <source>
        <dbReference type="PROSITE" id="PS51782"/>
    </source>
</evidence>
<dbReference type="Proteomes" id="UP001212803">
    <property type="component" value="Chromosome"/>
</dbReference>
<keyword evidence="2" id="KW-1133">Transmembrane helix</keyword>
<evidence type="ECO:0000313" key="4">
    <source>
        <dbReference type="EMBL" id="WBL37394.1"/>
    </source>
</evidence>
<dbReference type="InterPro" id="IPR036779">
    <property type="entry name" value="LysM_dom_sf"/>
</dbReference>
<feature type="domain" description="LysM" evidence="3">
    <location>
        <begin position="144"/>
        <end position="188"/>
    </location>
</feature>
<accession>A0ABY7MA50</accession>
<dbReference type="Pfam" id="PF01476">
    <property type="entry name" value="LysM"/>
    <property type="match status" value="1"/>
</dbReference>
<feature type="compositionally biased region" description="Low complexity" evidence="1">
    <location>
        <begin position="88"/>
        <end position="115"/>
    </location>
</feature>
<proteinExistence type="predicted"/>
<dbReference type="PROSITE" id="PS51782">
    <property type="entry name" value="LYSM"/>
    <property type="match status" value="1"/>
</dbReference>
<gene>
    <name evidence="4" type="ORF">O0235_07415</name>
</gene>
<keyword evidence="2" id="KW-0472">Membrane</keyword>
<keyword evidence="2" id="KW-0812">Transmembrane</keyword>